<organism evidence="1 2">
    <name type="scientific">Coemansia helicoidea</name>
    <dbReference type="NCBI Taxonomy" id="1286919"/>
    <lineage>
        <taxon>Eukaryota</taxon>
        <taxon>Fungi</taxon>
        <taxon>Fungi incertae sedis</taxon>
        <taxon>Zoopagomycota</taxon>
        <taxon>Kickxellomycotina</taxon>
        <taxon>Kickxellomycetes</taxon>
        <taxon>Kickxellales</taxon>
        <taxon>Kickxellaceae</taxon>
        <taxon>Coemansia</taxon>
    </lineage>
</organism>
<comment type="caution">
    <text evidence="1">The sequence shown here is derived from an EMBL/GenBank/DDBJ whole genome shotgun (WGS) entry which is preliminary data.</text>
</comment>
<dbReference type="EMBL" id="JANBUN010000917">
    <property type="protein sequence ID" value="KAJ2800606.1"/>
    <property type="molecule type" value="Genomic_DNA"/>
</dbReference>
<accession>A0ACC1L3E1</accession>
<gene>
    <name evidence="1" type="ORF">H4R21_003110</name>
</gene>
<sequence length="175" mass="19279">MASPAPTPTIGAQQCSNGCQIVVFALATVAGVVLVGAFVFWLSRFLRSNKDKGTAASRSEQDRSEQPPSNWRPRLLRLAPWRADSKRRDSLQSLEDQVDDPRPPSVAYPMPALPWASTDRLLPVYAVPQYPEPSSHPNTRFERRQAFCPPPPAYAPVQDQGVGSIPRAPAPWPPK</sequence>
<evidence type="ECO:0000313" key="2">
    <source>
        <dbReference type="Proteomes" id="UP001140087"/>
    </source>
</evidence>
<name>A0ACC1L3E1_9FUNG</name>
<reference evidence="1" key="1">
    <citation type="submission" date="2022-07" db="EMBL/GenBank/DDBJ databases">
        <title>Phylogenomic reconstructions and comparative analyses of Kickxellomycotina fungi.</title>
        <authorList>
            <person name="Reynolds N.K."/>
            <person name="Stajich J.E."/>
            <person name="Barry K."/>
            <person name="Grigoriev I.V."/>
            <person name="Crous P."/>
            <person name="Smith M.E."/>
        </authorList>
    </citation>
    <scope>NUCLEOTIDE SEQUENCE</scope>
    <source>
        <strain evidence="1">BCRC 34780</strain>
    </source>
</reference>
<dbReference type="Proteomes" id="UP001140087">
    <property type="component" value="Unassembled WGS sequence"/>
</dbReference>
<keyword evidence="2" id="KW-1185">Reference proteome</keyword>
<proteinExistence type="predicted"/>
<protein>
    <submittedName>
        <fullName evidence="1">Uncharacterized protein</fullName>
    </submittedName>
</protein>
<evidence type="ECO:0000313" key="1">
    <source>
        <dbReference type="EMBL" id="KAJ2800606.1"/>
    </source>
</evidence>